<dbReference type="GO" id="GO:0005643">
    <property type="term" value="C:nuclear pore"/>
    <property type="evidence" value="ECO:0007669"/>
    <property type="project" value="InterPro"/>
</dbReference>
<dbReference type="Pfam" id="PF10163">
    <property type="entry name" value="EnY2"/>
    <property type="match status" value="1"/>
</dbReference>
<dbReference type="GO" id="GO:0006406">
    <property type="term" value="P:mRNA export from nucleus"/>
    <property type="evidence" value="ECO:0007669"/>
    <property type="project" value="InterPro"/>
</dbReference>
<gene>
    <name evidence="1" type="ORF">F1559_000141</name>
</gene>
<dbReference type="InterPro" id="IPR038212">
    <property type="entry name" value="TF_EnY2_sf"/>
</dbReference>
<dbReference type="GO" id="GO:0000124">
    <property type="term" value="C:SAGA complex"/>
    <property type="evidence" value="ECO:0007669"/>
    <property type="project" value="InterPro"/>
</dbReference>
<dbReference type="AlphaFoldDB" id="A0A7J7IHK3"/>
<proteinExistence type="predicted"/>
<dbReference type="EMBL" id="VWRR01000009">
    <property type="protein sequence ID" value="KAF6002596.1"/>
    <property type="molecule type" value="Genomic_DNA"/>
</dbReference>
<dbReference type="Gene3D" id="1.10.246.140">
    <property type="match status" value="1"/>
</dbReference>
<dbReference type="GO" id="GO:0003713">
    <property type="term" value="F:transcription coactivator activity"/>
    <property type="evidence" value="ECO:0007669"/>
    <property type="project" value="InterPro"/>
</dbReference>
<comment type="caution">
    <text evidence="1">The sequence shown here is derived from an EMBL/GenBank/DDBJ whole genome shotgun (WGS) entry which is preliminary data.</text>
</comment>
<evidence type="ECO:0000313" key="1">
    <source>
        <dbReference type="EMBL" id="KAF6002596.1"/>
    </source>
</evidence>
<dbReference type="InterPro" id="IPR018783">
    <property type="entry name" value="TF_ENY2"/>
</dbReference>
<name>A0A7J7IHK3_9RHOD</name>
<keyword evidence="2" id="KW-1185">Reference proteome</keyword>
<reference evidence="1 2" key="1">
    <citation type="journal article" date="2020" name="J. Phycol.">
        <title>Comparative genome analysis reveals Cyanidiococcus gen. nov., a new extremophilic red algal genus sister to Cyanidioschyzon (Cyanidioschyzonaceae, Rhodophyta).</title>
        <authorList>
            <person name="Liu S.-L."/>
            <person name="Chiang Y.-R."/>
            <person name="Yoon H.S."/>
            <person name="Fu H.-Y."/>
        </authorList>
    </citation>
    <scope>NUCLEOTIDE SEQUENCE [LARGE SCALE GENOMIC DNA]</scope>
    <source>
        <strain evidence="1 2">THAL066</strain>
    </source>
</reference>
<protein>
    <submittedName>
        <fullName evidence="1">Uncharacterized protein</fullName>
    </submittedName>
</protein>
<evidence type="ECO:0000313" key="2">
    <source>
        <dbReference type="Proteomes" id="UP000530660"/>
    </source>
</evidence>
<dbReference type="Proteomes" id="UP000530660">
    <property type="component" value="Unassembled WGS sequence"/>
</dbReference>
<sequence>MDNAGEATLLTLDIRADILEALKSNGDWWRLRRLFRERLEACGWRDKLKRRFRRFLREAEQRAATESDALEESSYRGVQGPHSLNRIELDDLIAQAFVDLDLEIPESVQETMLREVRESVCAALVRPEDVADP</sequence>
<organism evidence="1 2">
    <name type="scientific">Cyanidiococcus yangmingshanensis</name>
    <dbReference type="NCBI Taxonomy" id="2690220"/>
    <lineage>
        <taxon>Eukaryota</taxon>
        <taxon>Rhodophyta</taxon>
        <taxon>Bangiophyceae</taxon>
        <taxon>Cyanidiales</taxon>
        <taxon>Cyanidiaceae</taxon>
        <taxon>Cyanidiococcus</taxon>
    </lineage>
</organism>
<accession>A0A7J7IHK3</accession>